<feature type="region of interest" description="Disordered" evidence="1">
    <location>
        <begin position="459"/>
        <end position="478"/>
    </location>
</feature>
<keyword evidence="2" id="KW-0812">Transmembrane</keyword>
<keyword evidence="2" id="KW-0472">Membrane</keyword>
<dbReference type="RefSeq" id="WP_164575634.1">
    <property type="nucleotide sequence ID" value="NZ_WUEZ01000003.1"/>
</dbReference>
<accession>A0A6P0B4S0</accession>
<evidence type="ECO:0000256" key="1">
    <source>
        <dbReference type="SAM" id="MobiDB-lite"/>
    </source>
</evidence>
<evidence type="ECO:0000256" key="2">
    <source>
        <dbReference type="SAM" id="Phobius"/>
    </source>
</evidence>
<comment type="caution">
    <text evidence="3">The sequence shown here is derived from an EMBL/GenBank/DDBJ whole genome shotgun (WGS) entry which is preliminary data.</text>
</comment>
<evidence type="ECO:0000313" key="4">
    <source>
        <dbReference type="Proteomes" id="UP000471560"/>
    </source>
</evidence>
<feature type="compositionally biased region" description="Basic and acidic residues" evidence="1">
    <location>
        <begin position="467"/>
        <end position="478"/>
    </location>
</feature>
<dbReference type="AlphaFoldDB" id="A0A6P0B4S0"/>
<organism evidence="3 4">
    <name type="scientific">Rhizobium leguminosarum</name>
    <dbReference type="NCBI Taxonomy" id="384"/>
    <lineage>
        <taxon>Bacteria</taxon>
        <taxon>Pseudomonadati</taxon>
        <taxon>Pseudomonadota</taxon>
        <taxon>Alphaproteobacteria</taxon>
        <taxon>Hyphomicrobiales</taxon>
        <taxon>Rhizobiaceae</taxon>
        <taxon>Rhizobium/Agrobacterium group</taxon>
        <taxon>Rhizobium</taxon>
    </lineage>
</organism>
<dbReference type="Proteomes" id="UP000471560">
    <property type="component" value="Unassembled WGS sequence"/>
</dbReference>
<feature type="transmembrane region" description="Helical" evidence="2">
    <location>
        <begin position="54"/>
        <end position="75"/>
    </location>
</feature>
<feature type="transmembrane region" description="Helical" evidence="2">
    <location>
        <begin position="162"/>
        <end position="184"/>
    </location>
</feature>
<feature type="transmembrane region" description="Helical" evidence="2">
    <location>
        <begin position="12"/>
        <end position="34"/>
    </location>
</feature>
<protein>
    <submittedName>
        <fullName evidence="3">Uncharacterized protein</fullName>
    </submittedName>
</protein>
<feature type="transmembrane region" description="Helical" evidence="2">
    <location>
        <begin position="137"/>
        <end position="156"/>
    </location>
</feature>
<sequence length="478" mass="52926">MPALGQGSSYNHSPVATSLYYVFWAGIAVIAFWPHDANWPATPGVTFENRLTSIAVWSLAFIAAVMFAAYLLPALPPFDVRKGRTPPELPLATPWYFLPKSVEIRFQQPLVVVLVLTRSTRHSASSSRLRGRALGEVIRFAVLAAIFGFGFPYLILRVPNGFAYSYVLHLAYYATTVLMARIVVVGTESFLGFMICDNLTLNILQLIHPATPSPGGSSTVENGEPQDWPPTDFSARRHHLRPAVCLPLFSSEPGEKSCHPPSVLVHHLVPGHRKVVRLVMRATHEQSDETEPADVRHLFGVVRRDGQTHAVGKRFGRGDPAVHLIEFLGMIGDHPLNGGKGAALSRDGDRQAAVDRRRRRVCPQRYLVHVDQMLTQRFEIDLRPIGRGIGLQDADDFLNGAKGVLAWHGRRVHAHLHRPLAVHLHHMLHHAGHLVITRHGVIHHGHLLRKCRADRVNKGYAGQSRDGGGRRDDPGLAG</sequence>
<gene>
    <name evidence="3" type="ORF">GR204_03160</name>
</gene>
<reference evidence="3 4" key="1">
    <citation type="submission" date="2019-12" db="EMBL/GenBank/DDBJ databases">
        <title>Rhizobium genotypes associated with high levels of biological nitrogen fixation by grain legumes in a temperate-maritime cropping system.</title>
        <authorList>
            <person name="Maluk M."/>
            <person name="Francesc Ferrando Molina F."/>
            <person name="Lopez Del Egido L."/>
            <person name="Lafos M."/>
            <person name="Langarica-Fuentes A."/>
            <person name="Gebre Yohannes G."/>
            <person name="Young M.W."/>
            <person name="Martin P."/>
            <person name="Gantlett R."/>
            <person name="Kenicer G."/>
            <person name="Hawes C."/>
            <person name="Begg G.S."/>
            <person name="Quilliam R.S."/>
            <person name="Squire G.R."/>
            <person name="Poole P.S."/>
            <person name="Young P.W."/>
            <person name="Iannetta P.M."/>
            <person name="James E.K."/>
        </authorList>
    </citation>
    <scope>NUCLEOTIDE SEQUENCE [LARGE SCALE GENOMIC DNA]</scope>
    <source>
        <strain evidence="3 4">JHI1096</strain>
    </source>
</reference>
<feature type="region of interest" description="Disordered" evidence="1">
    <location>
        <begin position="214"/>
        <end position="233"/>
    </location>
</feature>
<proteinExistence type="predicted"/>
<keyword evidence="2" id="KW-1133">Transmembrane helix</keyword>
<dbReference type="EMBL" id="WUEZ01000003">
    <property type="protein sequence ID" value="NEI33012.1"/>
    <property type="molecule type" value="Genomic_DNA"/>
</dbReference>
<evidence type="ECO:0000313" key="3">
    <source>
        <dbReference type="EMBL" id="NEI33012.1"/>
    </source>
</evidence>
<name>A0A6P0B4S0_RHILE</name>